<evidence type="ECO:0000313" key="4">
    <source>
        <dbReference type="Proteomes" id="UP001176521"/>
    </source>
</evidence>
<dbReference type="GO" id="GO:0003735">
    <property type="term" value="F:structural constituent of ribosome"/>
    <property type="evidence" value="ECO:0007669"/>
    <property type="project" value="InterPro"/>
</dbReference>
<evidence type="ECO:0000313" key="3">
    <source>
        <dbReference type="EMBL" id="KAK0537866.1"/>
    </source>
</evidence>
<dbReference type="PANTHER" id="PTHR28041:SF1">
    <property type="entry name" value="LARGE RIBOSOMAL SUBUNIT PROTEIN ML59"/>
    <property type="match status" value="1"/>
</dbReference>
<sequence>MLVQTQTRVLARAGVSAVATAARPALTLWSPARWSSTEASTSTSTVSSSTPPAPAASSSSSAAPATPAKAQGKAKAGKKARQEPVRASERNPFLPFKNRNTGRWIPAMSLRRQAQLTKAAHRAGMLDQLPPGPKVSDLRRRIARNAEAAERETRMAAFHAQGGGSAMWAALLADVRAKAEQQQEGNSSMSPAQTRRAEAQKLASDAVAAQLAHSGFVRRGPYAGRNPKKMFKGHKPERQHEKKLQNRADRMAVMDETVREWRQAKADAKKKLQPTLPY</sequence>
<feature type="region of interest" description="Disordered" evidence="1">
    <location>
        <begin position="179"/>
        <end position="200"/>
    </location>
</feature>
<dbReference type="Proteomes" id="UP001176521">
    <property type="component" value="Unassembled WGS sequence"/>
</dbReference>
<dbReference type="Pfam" id="PF18126">
    <property type="entry name" value="Mitoc_mL59"/>
    <property type="match status" value="1"/>
</dbReference>
<keyword evidence="3" id="KW-0689">Ribosomal protein</keyword>
<dbReference type="InterPro" id="IPR040922">
    <property type="entry name" value="Ribosomal_mL59_dom"/>
</dbReference>
<feature type="domain" description="Large ribosomal subunit protein mL59" evidence="2">
    <location>
        <begin position="65"/>
        <end position="263"/>
    </location>
</feature>
<dbReference type="EMBL" id="JAPDMQ010000053">
    <property type="protein sequence ID" value="KAK0537866.1"/>
    <property type="molecule type" value="Genomic_DNA"/>
</dbReference>
<dbReference type="GO" id="GO:0005762">
    <property type="term" value="C:mitochondrial large ribosomal subunit"/>
    <property type="evidence" value="ECO:0007669"/>
    <property type="project" value="InterPro"/>
</dbReference>
<protein>
    <submittedName>
        <fullName evidence="3">54S ribosomal protein L25, mitochondrial</fullName>
    </submittedName>
</protein>
<organism evidence="3 4">
    <name type="scientific">Tilletia horrida</name>
    <dbReference type="NCBI Taxonomy" id="155126"/>
    <lineage>
        <taxon>Eukaryota</taxon>
        <taxon>Fungi</taxon>
        <taxon>Dikarya</taxon>
        <taxon>Basidiomycota</taxon>
        <taxon>Ustilaginomycotina</taxon>
        <taxon>Exobasidiomycetes</taxon>
        <taxon>Tilletiales</taxon>
        <taxon>Tilletiaceae</taxon>
        <taxon>Tilletia</taxon>
    </lineage>
</organism>
<gene>
    <name evidence="3" type="primary">MRPL25</name>
    <name evidence="3" type="ORF">OC842_001466</name>
</gene>
<keyword evidence="4" id="KW-1185">Reference proteome</keyword>
<proteinExistence type="predicted"/>
<feature type="region of interest" description="Disordered" evidence="1">
    <location>
        <begin position="33"/>
        <end position="100"/>
    </location>
</feature>
<feature type="compositionally biased region" description="Basic and acidic residues" evidence="1">
    <location>
        <begin position="234"/>
        <end position="247"/>
    </location>
</feature>
<feature type="region of interest" description="Disordered" evidence="1">
    <location>
        <begin position="218"/>
        <end position="247"/>
    </location>
</feature>
<comment type="caution">
    <text evidence="3">The sequence shown here is derived from an EMBL/GenBank/DDBJ whole genome shotgun (WGS) entry which is preliminary data.</text>
</comment>
<feature type="compositionally biased region" description="Polar residues" evidence="1">
    <location>
        <begin position="182"/>
        <end position="193"/>
    </location>
</feature>
<keyword evidence="3" id="KW-0687">Ribonucleoprotein</keyword>
<feature type="compositionally biased region" description="Basic and acidic residues" evidence="1">
    <location>
        <begin position="80"/>
        <end position="89"/>
    </location>
</feature>
<dbReference type="InterPro" id="IPR037507">
    <property type="entry name" value="Ribosomal_mL59"/>
</dbReference>
<name>A0AAN6GEY6_9BASI</name>
<dbReference type="AlphaFoldDB" id="A0AAN6GEY6"/>
<evidence type="ECO:0000259" key="2">
    <source>
        <dbReference type="Pfam" id="PF18126"/>
    </source>
</evidence>
<feature type="compositionally biased region" description="Low complexity" evidence="1">
    <location>
        <begin position="35"/>
        <end position="74"/>
    </location>
</feature>
<reference evidence="3" key="1">
    <citation type="journal article" date="2023" name="PhytoFront">
        <title>Draft Genome Resources of Seven Strains of Tilletia horrida, Causal Agent of Kernel Smut of Rice.</title>
        <authorList>
            <person name="Khanal S."/>
            <person name="Antony Babu S."/>
            <person name="Zhou X.G."/>
        </authorList>
    </citation>
    <scope>NUCLEOTIDE SEQUENCE</scope>
    <source>
        <strain evidence="3">TX3</strain>
    </source>
</reference>
<accession>A0AAN6GEY6</accession>
<evidence type="ECO:0000256" key="1">
    <source>
        <dbReference type="SAM" id="MobiDB-lite"/>
    </source>
</evidence>
<dbReference type="PANTHER" id="PTHR28041">
    <property type="entry name" value="54S RIBOSOMAL PROTEIN L25, MITOCHONDRIAL"/>
    <property type="match status" value="1"/>
</dbReference>